<keyword evidence="1" id="KW-0812">Transmembrane</keyword>
<keyword evidence="1" id="KW-0472">Membrane</keyword>
<evidence type="ECO:0000313" key="3">
    <source>
        <dbReference type="Proteomes" id="UP001372834"/>
    </source>
</evidence>
<comment type="caution">
    <text evidence="2">The sequence shown here is derived from an EMBL/GenBank/DDBJ whole genome shotgun (WGS) entry which is preliminary data.</text>
</comment>
<evidence type="ECO:0000313" key="2">
    <source>
        <dbReference type="EMBL" id="KAK6625891.1"/>
    </source>
</evidence>
<accession>A0AAN8PAV6</accession>
<feature type="transmembrane region" description="Helical" evidence="1">
    <location>
        <begin position="165"/>
        <end position="186"/>
    </location>
</feature>
<organism evidence="2 3">
    <name type="scientific">Polyplax serrata</name>
    <name type="common">Common mouse louse</name>
    <dbReference type="NCBI Taxonomy" id="468196"/>
    <lineage>
        <taxon>Eukaryota</taxon>
        <taxon>Metazoa</taxon>
        <taxon>Ecdysozoa</taxon>
        <taxon>Arthropoda</taxon>
        <taxon>Hexapoda</taxon>
        <taxon>Insecta</taxon>
        <taxon>Pterygota</taxon>
        <taxon>Neoptera</taxon>
        <taxon>Paraneoptera</taxon>
        <taxon>Psocodea</taxon>
        <taxon>Troctomorpha</taxon>
        <taxon>Phthiraptera</taxon>
        <taxon>Anoplura</taxon>
        <taxon>Polyplacidae</taxon>
        <taxon>Polyplax</taxon>
    </lineage>
</organism>
<dbReference type="EMBL" id="JAWJWE010000037">
    <property type="protein sequence ID" value="KAK6625891.1"/>
    <property type="molecule type" value="Genomic_DNA"/>
</dbReference>
<dbReference type="AlphaFoldDB" id="A0AAN8PAV6"/>
<sequence length="192" mass="21290">MNKPKDSDWGEGPTRTPLPIVSLAPASSWMFVSSSVVESSRDIRCHKPDPKECLELIRINTISITEVFRGTSDSDLQEWSAAFLDVKPQVILHDRLMTDAALGTVPIKTEHSYSLNSDGDSSPDSPISLDRIDEMARLQTRSGTISFPLIEPEVFRFQTPAKSACVYLVFGVRSWMFSMIVGINFLSSCTST</sequence>
<keyword evidence="1" id="KW-1133">Transmembrane helix</keyword>
<reference evidence="2 3" key="1">
    <citation type="submission" date="2023-10" db="EMBL/GenBank/DDBJ databases">
        <title>Genomes of two closely related lineages of the louse Polyplax serrata with different host specificities.</title>
        <authorList>
            <person name="Martinu J."/>
            <person name="Tarabai H."/>
            <person name="Stefka J."/>
            <person name="Hypsa V."/>
        </authorList>
    </citation>
    <scope>NUCLEOTIDE SEQUENCE [LARGE SCALE GENOMIC DNA]</scope>
    <source>
        <strain evidence="2">HR10_N</strain>
    </source>
</reference>
<evidence type="ECO:0000256" key="1">
    <source>
        <dbReference type="SAM" id="Phobius"/>
    </source>
</evidence>
<proteinExistence type="predicted"/>
<protein>
    <submittedName>
        <fullName evidence="2">Uncharacterized protein</fullName>
    </submittedName>
</protein>
<gene>
    <name evidence="2" type="ORF">RUM43_006190</name>
</gene>
<name>A0AAN8PAV6_POLSC</name>
<dbReference type="Proteomes" id="UP001372834">
    <property type="component" value="Unassembled WGS sequence"/>
</dbReference>